<evidence type="ECO:0000313" key="2">
    <source>
        <dbReference type="EMBL" id="NBZ89145.1"/>
    </source>
</evidence>
<evidence type="ECO:0000259" key="1">
    <source>
        <dbReference type="Pfam" id="PF04187"/>
    </source>
</evidence>
<protein>
    <recommendedName>
        <fullName evidence="1">Haem-binding uptake Tiki superfamily ChaN domain-containing protein</fullName>
    </recommendedName>
</protein>
<proteinExistence type="predicted"/>
<dbReference type="Proteomes" id="UP001193501">
    <property type="component" value="Unassembled WGS sequence"/>
</dbReference>
<gene>
    <name evidence="2" type="ORF">GV832_16270</name>
</gene>
<evidence type="ECO:0000313" key="3">
    <source>
        <dbReference type="Proteomes" id="UP001193501"/>
    </source>
</evidence>
<dbReference type="RefSeq" id="WP_168775947.1">
    <property type="nucleotide sequence ID" value="NZ_JAABNR010000018.1"/>
</dbReference>
<comment type="caution">
    <text evidence="2">The sequence shown here is derived from an EMBL/GenBank/DDBJ whole genome shotgun (WGS) entry which is preliminary data.</text>
</comment>
<dbReference type="EMBL" id="JAABNR010000018">
    <property type="protein sequence ID" value="NBZ89145.1"/>
    <property type="molecule type" value="Genomic_DNA"/>
</dbReference>
<organism evidence="2 3">
    <name type="scientific">Stagnihabitans tardus</name>
    <dbReference type="NCBI Taxonomy" id="2699202"/>
    <lineage>
        <taxon>Bacteria</taxon>
        <taxon>Pseudomonadati</taxon>
        <taxon>Pseudomonadota</taxon>
        <taxon>Alphaproteobacteria</taxon>
        <taxon>Rhodobacterales</taxon>
        <taxon>Paracoccaceae</taxon>
        <taxon>Stagnihabitans</taxon>
    </lineage>
</organism>
<dbReference type="SUPFAM" id="SSF159501">
    <property type="entry name" value="EreA/ChaN-like"/>
    <property type="match status" value="1"/>
</dbReference>
<dbReference type="AlphaFoldDB" id="A0AAE4YG88"/>
<feature type="domain" description="Haem-binding uptake Tiki superfamily ChaN" evidence="1">
    <location>
        <begin position="21"/>
        <end position="223"/>
    </location>
</feature>
<dbReference type="InterPro" id="IPR007314">
    <property type="entry name" value="Cofac_haem-bd_dom"/>
</dbReference>
<dbReference type="Gene3D" id="3.40.50.11550">
    <property type="match status" value="1"/>
</dbReference>
<reference evidence="2" key="1">
    <citation type="submission" date="2020-01" db="EMBL/GenBank/DDBJ databases">
        <authorList>
            <person name="Chen W.-M."/>
        </authorList>
    </citation>
    <scope>NUCLEOTIDE SEQUENCE</scope>
    <source>
        <strain evidence="2">CYK-10</strain>
    </source>
</reference>
<dbReference type="Pfam" id="PF04187">
    <property type="entry name" value="Cofac_haem_bdg"/>
    <property type="match status" value="1"/>
</dbReference>
<sequence length="259" mass="27721">MGQWQDGTGQGLEEAALLTGLARTPGVLLGETHDRADHHLWQAHVAGRLADLGPVVLGFEMFPASADPVLADWVAGRLTEAEFLTGTDWDRVWGFDPALYMPLFTLCRARGLPMVGLNVPRDLVRAVGAGGWEAVPEGQRHGLTPSRPSPPAYRRVLFDLTGGVRPDRAAQSPEDPAFDRFVRAQEVWDRAFATHLVRARARGQVIGIIGLGHLMCGGGVQWQAADLGLKGLRALLPSDAALPPGTADAVWITQPPAAG</sequence>
<name>A0AAE4YG88_9RHOB</name>
<keyword evidence="3" id="KW-1185">Reference proteome</keyword>
<accession>A0AAE4YG88</accession>
<dbReference type="CDD" id="cd14727">
    <property type="entry name" value="ChanN-like"/>
    <property type="match status" value="1"/>
</dbReference>